<gene>
    <name evidence="2" type="ORF">ACFSR3_15070</name>
</gene>
<organism evidence="2 3">
    <name type="scientific">Flavobacterium suzhouense</name>
    <dbReference type="NCBI Taxonomy" id="1529638"/>
    <lineage>
        <taxon>Bacteria</taxon>
        <taxon>Pseudomonadati</taxon>
        <taxon>Bacteroidota</taxon>
        <taxon>Flavobacteriia</taxon>
        <taxon>Flavobacteriales</taxon>
        <taxon>Flavobacteriaceae</taxon>
        <taxon>Flavobacterium</taxon>
    </lineage>
</organism>
<protein>
    <submittedName>
        <fullName evidence="2">Uncharacterized protein</fullName>
    </submittedName>
</protein>
<keyword evidence="1" id="KW-1133">Transmembrane helix</keyword>
<name>A0ABW5NZ87_9FLAO</name>
<feature type="transmembrane region" description="Helical" evidence="1">
    <location>
        <begin position="73"/>
        <end position="94"/>
    </location>
</feature>
<sequence length="158" mass="18245">MTRYLKEAISFSLLPVAVAMLFYVFNGQKYVINFYDTYYVINSIYVAFSILIAAGYLCYTIRCIFLKFRDKASNLILLLYNILFIILWVVLITLNERLSIDGGWTISPPLSAAPQKIETAYFIMQPVYMFVFLAVFVIGLAYSAYKTGKKFNRINNEI</sequence>
<feature type="transmembrane region" description="Helical" evidence="1">
    <location>
        <begin position="37"/>
        <end position="61"/>
    </location>
</feature>
<dbReference type="Proteomes" id="UP001597480">
    <property type="component" value="Unassembled WGS sequence"/>
</dbReference>
<evidence type="ECO:0000256" key="1">
    <source>
        <dbReference type="SAM" id="Phobius"/>
    </source>
</evidence>
<feature type="transmembrane region" description="Helical" evidence="1">
    <location>
        <begin position="127"/>
        <end position="145"/>
    </location>
</feature>
<dbReference type="EMBL" id="JBHUMD010000029">
    <property type="protein sequence ID" value="MFD2603383.1"/>
    <property type="molecule type" value="Genomic_DNA"/>
</dbReference>
<keyword evidence="3" id="KW-1185">Reference proteome</keyword>
<dbReference type="RefSeq" id="WP_379822150.1">
    <property type="nucleotide sequence ID" value="NZ_JBHUMD010000029.1"/>
</dbReference>
<evidence type="ECO:0000313" key="3">
    <source>
        <dbReference type="Proteomes" id="UP001597480"/>
    </source>
</evidence>
<keyword evidence="1" id="KW-0812">Transmembrane</keyword>
<accession>A0ABW5NZ87</accession>
<comment type="caution">
    <text evidence="2">The sequence shown here is derived from an EMBL/GenBank/DDBJ whole genome shotgun (WGS) entry which is preliminary data.</text>
</comment>
<feature type="transmembrane region" description="Helical" evidence="1">
    <location>
        <begin position="7"/>
        <end position="25"/>
    </location>
</feature>
<evidence type="ECO:0000313" key="2">
    <source>
        <dbReference type="EMBL" id="MFD2603383.1"/>
    </source>
</evidence>
<keyword evidence="1" id="KW-0472">Membrane</keyword>
<reference evidence="3" key="1">
    <citation type="journal article" date="2019" name="Int. J. Syst. Evol. Microbiol.">
        <title>The Global Catalogue of Microorganisms (GCM) 10K type strain sequencing project: providing services to taxonomists for standard genome sequencing and annotation.</title>
        <authorList>
            <consortium name="The Broad Institute Genomics Platform"/>
            <consortium name="The Broad Institute Genome Sequencing Center for Infectious Disease"/>
            <person name="Wu L."/>
            <person name="Ma J."/>
        </authorList>
    </citation>
    <scope>NUCLEOTIDE SEQUENCE [LARGE SCALE GENOMIC DNA]</scope>
    <source>
        <strain evidence="3">KCTC 42107</strain>
    </source>
</reference>
<proteinExistence type="predicted"/>